<dbReference type="Pfam" id="PF17892">
    <property type="entry name" value="Cadherin_5"/>
    <property type="match status" value="1"/>
</dbReference>
<dbReference type="SUPFAM" id="SSF51445">
    <property type="entry name" value="(Trans)glycosidases"/>
    <property type="match status" value="1"/>
</dbReference>
<dbReference type="Gene3D" id="3.40.50.880">
    <property type="match status" value="1"/>
</dbReference>
<keyword evidence="5" id="KW-1185">Reference proteome</keyword>
<dbReference type="Gene3D" id="3.40.50.1110">
    <property type="entry name" value="SGNH hydrolase"/>
    <property type="match status" value="1"/>
</dbReference>
<dbReference type="SUPFAM" id="SSF52266">
    <property type="entry name" value="SGNH hydrolase"/>
    <property type="match status" value="1"/>
</dbReference>
<dbReference type="GO" id="GO:0004622">
    <property type="term" value="F:phosphatidylcholine lysophospholipase activity"/>
    <property type="evidence" value="ECO:0007669"/>
    <property type="project" value="TreeGrafter"/>
</dbReference>
<evidence type="ECO:0008006" key="6">
    <source>
        <dbReference type="Google" id="ProtNLM"/>
    </source>
</evidence>
<dbReference type="PANTHER" id="PTHR30383:SF5">
    <property type="entry name" value="SGNH HYDROLASE-TYPE ESTERASE DOMAIN-CONTAINING PROTEIN"/>
    <property type="match status" value="1"/>
</dbReference>
<dbReference type="Pfam" id="PF08532">
    <property type="entry name" value="Glyco_hydro_42M"/>
    <property type="match status" value="1"/>
</dbReference>
<reference evidence="4 5" key="1">
    <citation type="submission" date="2018-05" db="EMBL/GenBank/DDBJ databases">
        <title>Leucothrix arctica sp. nov., isolated from Arctic seawater.</title>
        <authorList>
            <person name="Choi A."/>
            <person name="Baek K."/>
        </authorList>
    </citation>
    <scope>NUCLEOTIDE SEQUENCE [LARGE SCALE GENOMIC DNA]</scope>
    <source>
        <strain evidence="4 5">JCM 18388</strain>
    </source>
</reference>
<evidence type="ECO:0000313" key="5">
    <source>
        <dbReference type="Proteomes" id="UP000245539"/>
    </source>
</evidence>
<dbReference type="Gene3D" id="2.60.40.3440">
    <property type="match status" value="1"/>
</dbReference>
<accession>A0A317CFL4</accession>
<dbReference type="SUPFAM" id="SSF52317">
    <property type="entry name" value="Class I glutamine amidotransferase-like"/>
    <property type="match status" value="1"/>
</dbReference>
<dbReference type="InterPro" id="IPR013738">
    <property type="entry name" value="Beta_galactosidase_Trimer"/>
</dbReference>
<evidence type="ECO:0000313" key="4">
    <source>
        <dbReference type="EMBL" id="PWQ96881.1"/>
    </source>
</evidence>
<evidence type="ECO:0000259" key="1">
    <source>
        <dbReference type="Pfam" id="PF08532"/>
    </source>
</evidence>
<feature type="domain" description="Cadherin-like" evidence="3">
    <location>
        <begin position="707"/>
        <end position="803"/>
    </location>
</feature>
<dbReference type="CDD" id="cd03143">
    <property type="entry name" value="A4_beta-galactosidase_middle_domain"/>
    <property type="match status" value="1"/>
</dbReference>
<comment type="caution">
    <text evidence="4">The sequence shown here is derived from an EMBL/GenBank/DDBJ whole genome shotgun (WGS) entry which is preliminary data.</text>
</comment>
<dbReference type="PANTHER" id="PTHR30383">
    <property type="entry name" value="THIOESTERASE 1/PROTEASE 1/LYSOPHOSPHOLIPASE L1"/>
    <property type="match status" value="1"/>
</dbReference>
<dbReference type="Pfam" id="PF13472">
    <property type="entry name" value="Lipase_GDSL_2"/>
    <property type="match status" value="1"/>
</dbReference>
<gene>
    <name evidence="4" type="ORF">DKW60_11780</name>
</gene>
<dbReference type="Gene3D" id="2.60.40.2810">
    <property type="match status" value="1"/>
</dbReference>
<dbReference type="GO" id="GO:0005975">
    <property type="term" value="P:carbohydrate metabolic process"/>
    <property type="evidence" value="ECO:0007669"/>
    <property type="project" value="InterPro"/>
</dbReference>
<dbReference type="InterPro" id="IPR013830">
    <property type="entry name" value="SGNH_hydro"/>
</dbReference>
<dbReference type="Gene3D" id="3.20.20.80">
    <property type="entry name" value="Glycosidases"/>
    <property type="match status" value="1"/>
</dbReference>
<dbReference type="InterPro" id="IPR041690">
    <property type="entry name" value="Cadherin_5"/>
</dbReference>
<dbReference type="Pfam" id="PF17963">
    <property type="entry name" value="Big_9"/>
    <property type="match status" value="1"/>
</dbReference>
<evidence type="ECO:0000259" key="2">
    <source>
        <dbReference type="Pfam" id="PF13472"/>
    </source>
</evidence>
<feature type="domain" description="SGNH hydrolase-type esterase" evidence="2">
    <location>
        <begin position="1369"/>
        <end position="1463"/>
    </location>
</feature>
<protein>
    <recommendedName>
        <fullName evidence="6">Cadherin domain-containing protein</fullName>
    </recommendedName>
</protein>
<proteinExistence type="predicted"/>
<dbReference type="InterPro" id="IPR029062">
    <property type="entry name" value="Class_I_gatase-like"/>
</dbReference>
<name>A0A317CFL4_9GAMM</name>
<dbReference type="InterPro" id="IPR017853">
    <property type="entry name" value="GH"/>
</dbReference>
<sequence>MPKIIGAPRMNTSVNLTLRVLWLCVLPLLLLWSNPGFSAQPTAFDSWAKTAKVGGAALYVGISTAELEQVLDDMVAQNVTVVEADSDLSNYQSDAQFELELALMRQVADASHKRGLRVVWYIPALEMITINGANIPNTMAKDHPDWVQLGLDGQQNVFYGGGGQVFWVETDAESAWMSPSSEGYRNYFFSRIAKMAETGIDGVWADVPIYADFGPTKWADFNPAAIARFESDTGMSIPTAEDWNDPAWRRWIHWRHEELARFLTDMTATARAVDPEFVIIAETLPTDYNGGTIYGLDAGFTKSVEGLTAVYEVDTMSNNVGMRNAREDDWISFISALKYSRAATGEKPSWTFTYGVNQDDAQQVMAQALIAGNNPYELKVPEMATTVDPAFRARMFNWSKVNAPYLFESESTANTGILFSSPSRDYVDQFTGLGMFATTDDGGDDLWWAAGEIDSVYQRNYLAEHRGVLKVLVNEHIPFNILVVPDQDELNRYQTVMMPNIEAISDEEANRLRVFVQQGGRLVITGPNPTLLDEYGIARSNYALADLLGFNYGDSVPASNVQSYGSGETYYFADRLGKDYLVNETAAARNSLANAVRGASTITVNASADDNVYMETSRLGQQEIIQFTNFIGLNGSFSVVPTSVSVNYTIPNGETVTGLTVTNPDTTNTTPTTLNYTQSGNQISFNVPLTQYALVVVSLSGAQAPVVNQTPAAGKDNYQTDISTSLDINTSALLANDGDLDAGDTLSIGGVYASSATRGSVTSLGGGNYRYTPPTGFSGSDTLTYTLFDSNGGQANGTIAIKVAPPTGYYHPESVSLTVGGVDSTDLSYFQSVDGDTYDIASVSSGGSRVTDWYVTTTITEDTSAISEIKVLQLGHYSLAGVSQTVYIYNYQSANWELVDTATVGNESNYPAVHTISNNIGNYVSGSKEMRLRVRAELGSGAFDSWTEQIVWEVVPVIVQSNNPPVASSQNVTATENISTSITLSASDADGQSLQYRVVSGPANGQLSGTAPNLQYQPNTDYTGSDSFTFVANDGTTDSAVATINITVVDDGSNNGGYTGGAISNAVSDGSISLDGNLSDWSSVPSLGREAPSIAQANAQVDFIEGWLAHDASNLFIAYLNNGDINTETWWPWQVYLDTDGNTASGYQVNGSLGAEYMLQGSGLFQYAGSGSDWTWNYLGSMAHSVSGAQAEFQIPRSVIGNPETARALFMGRNGVFTGDYSDASRDYYPAAYSLIPMHYGLLHGQYSIYEETGGTLSMKVTASAATGATTLFLDGNYPLQDGQLITYLSYDGEYYTLPITSVSGSTLTLAKPLPAVIGAGQDVWNFYDNGSHPNWFGYRAIADFGLRTLSDQNLNQGRHVLLGDSWFSSSGFEGRLNERLPNASAIINQGISGNTSAQMLARFDADIASQNPDYVWVIGGVNDYFTGVTPEQYSTNVRAIIAKIRSIGAEPIIFDAPVAQLVSGSDEITQISHQYAALMASSDYVEYNLGESAGSGVVLTPVSNVDVLTIDGDLSDWSGLQSFGIDGNDITLANSEADMLEGWMAHNGVYLYVAYRNDGDINTSLTWPWQVFLDTDKSTSTGYQAGNDVGAEFMLQGDGLYQYIGAGSDWSWQYVPGASGVISGDIGEYQIELSALGNPESLHATYIARNGIFTGDYSEAGIDRYPNAGLGYLTYDLGGSNSNPVDTGVMSMDANYTDWISIQSLGRDGDDIAVAGAQADWIEARIAHDIDNLYFFYENDGAINTATWWPWQIYIDTDNNPDTGFKVTGGVGAEFVIEGSVLQQYTGTGTNWSWSSVDTAEAATSTVFAEMRLPRASIGDPAEMRIVYKAVNAAFTGSYAEEGYDYFPSNAATSNSGYFTYSTQ</sequence>
<dbReference type="InterPro" id="IPR036514">
    <property type="entry name" value="SGNH_hydro_sf"/>
</dbReference>
<dbReference type="EMBL" id="QGKM01000030">
    <property type="protein sequence ID" value="PWQ96881.1"/>
    <property type="molecule type" value="Genomic_DNA"/>
</dbReference>
<feature type="domain" description="Beta-galactosidase trimerisation" evidence="1">
    <location>
        <begin position="474"/>
        <end position="629"/>
    </location>
</feature>
<organism evidence="4 5">
    <name type="scientific">Leucothrix pacifica</name>
    <dbReference type="NCBI Taxonomy" id="1247513"/>
    <lineage>
        <taxon>Bacteria</taxon>
        <taxon>Pseudomonadati</taxon>
        <taxon>Pseudomonadota</taxon>
        <taxon>Gammaproteobacteria</taxon>
        <taxon>Thiotrichales</taxon>
        <taxon>Thiotrichaceae</taxon>
        <taxon>Leucothrix</taxon>
    </lineage>
</organism>
<evidence type="ECO:0000259" key="3">
    <source>
        <dbReference type="Pfam" id="PF17892"/>
    </source>
</evidence>
<dbReference type="InterPro" id="IPR051532">
    <property type="entry name" value="Ester_Hydrolysis_Enzymes"/>
</dbReference>
<dbReference type="GO" id="GO:0004565">
    <property type="term" value="F:beta-galactosidase activity"/>
    <property type="evidence" value="ECO:0007669"/>
    <property type="project" value="InterPro"/>
</dbReference>
<dbReference type="OrthoDB" id="5620826at2"/>
<dbReference type="Proteomes" id="UP000245539">
    <property type="component" value="Unassembled WGS sequence"/>
</dbReference>